<evidence type="ECO:0000313" key="6">
    <source>
        <dbReference type="Proteomes" id="UP000006591"/>
    </source>
</evidence>
<organism evidence="5">
    <name type="scientific">Oryza nivara</name>
    <name type="common">Indian wild rice</name>
    <name type="synonym">Oryza sativa f. spontanea</name>
    <dbReference type="NCBI Taxonomy" id="4536"/>
    <lineage>
        <taxon>Eukaryota</taxon>
        <taxon>Viridiplantae</taxon>
        <taxon>Streptophyta</taxon>
        <taxon>Embryophyta</taxon>
        <taxon>Tracheophyta</taxon>
        <taxon>Spermatophyta</taxon>
        <taxon>Magnoliopsida</taxon>
        <taxon>Liliopsida</taxon>
        <taxon>Poales</taxon>
        <taxon>Poaceae</taxon>
        <taxon>BOP clade</taxon>
        <taxon>Oryzoideae</taxon>
        <taxon>Oryzeae</taxon>
        <taxon>Oryzinae</taxon>
        <taxon>Oryza</taxon>
    </lineage>
</organism>
<evidence type="ECO:0000256" key="3">
    <source>
        <dbReference type="ARBA" id="ARBA00023274"/>
    </source>
</evidence>
<protein>
    <recommendedName>
        <fullName evidence="4">40S ribosomal protein S26</fullName>
    </recommendedName>
</protein>
<dbReference type="PANTHER" id="PTHR12538">
    <property type="entry name" value="40S RIBOSOMAL PROTEIN S26"/>
    <property type="match status" value="1"/>
</dbReference>
<dbReference type="GO" id="GO:0006412">
    <property type="term" value="P:translation"/>
    <property type="evidence" value="ECO:0007669"/>
    <property type="project" value="InterPro"/>
</dbReference>
<comment type="similarity">
    <text evidence="1 4">Belongs to the eukaryotic ribosomal protein eS26 family.</text>
</comment>
<sequence length="149" mass="17080">MHDGSVKDILDLWDDQGSKFNVVTWKRRNGGRNKHGRGRGHDKAINRFLVRNIVEQAAVLRYARGLCHVLPKLYAKVHHCVSWNAIHAHIVSVRSCENRRNCELPQHFRPSLLLDDHLPEVVLRLLHQLLPLIASKPLGSKKSQICLAR</sequence>
<name>A0A0E0GVJ3_ORYNI</name>
<dbReference type="EnsemblPlants" id="ONIVA03G40390.1">
    <property type="protein sequence ID" value="ONIVA03G40390.1"/>
    <property type="gene ID" value="ONIVA03G40390"/>
</dbReference>
<dbReference type="Gene3D" id="3.30.1740.20">
    <property type="entry name" value="Ribosomal protein S26e"/>
    <property type="match status" value="1"/>
</dbReference>
<keyword evidence="2 4" id="KW-0689">Ribosomal protein</keyword>
<accession>A0A0E0GVJ3</accession>
<keyword evidence="6" id="KW-1185">Reference proteome</keyword>
<dbReference type="STRING" id="4536.A0A0E0GVJ3"/>
<evidence type="ECO:0000256" key="1">
    <source>
        <dbReference type="ARBA" id="ARBA00008596"/>
    </source>
</evidence>
<dbReference type="Gramene" id="ONIVA03G40390.1">
    <property type="protein sequence ID" value="ONIVA03G40390.1"/>
    <property type="gene ID" value="ONIVA03G40390"/>
</dbReference>
<dbReference type="AlphaFoldDB" id="A0A0E0GVJ3"/>
<evidence type="ECO:0000256" key="4">
    <source>
        <dbReference type="RuleBase" id="RU363128"/>
    </source>
</evidence>
<dbReference type="InterPro" id="IPR000892">
    <property type="entry name" value="Ribosomal_eS26"/>
</dbReference>
<evidence type="ECO:0000256" key="2">
    <source>
        <dbReference type="ARBA" id="ARBA00022980"/>
    </source>
</evidence>
<dbReference type="Pfam" id="PF01283">
    <property type="entry name" value="Ribosomal_S26e"/>
    <property type="match status" value="1"/>
</dbReference>
<evidence type="ECO:0000313" key="5">
    <source>
        <dbReference type="EnsemblPlants" id="ONIVA03G40390.1"/>
    </source>
</evidence>
<keyword evidence="3 4" id="KW-0687">Ribonucleoprotein</keyword>
<dbReference type="InterPro" id="IPR038551">
    <property type="entry name" value="Ribosomal_eS26_sf"/>
</dbReference>
<dbReference type="PANTHER" id="PTHR12538:SF0">
    <property type="entry name" value="40S RIBOSOMAL PROTEIN S26"/>
    <property type="match status" value="1"/>
</dbReference>
<dbReference type="GO" id="GO:0022627">
    <property type="term" value="C:cytosolic small ribosomal subunit"/>
    <property type="evidence" value="ECO:0007669"/>
    <property type="project" value="TreeGrafter"/>
</dbReference>
<proteinExistence type="inferred from homology"/>
<dbReference type="Proteomes" id="UP000006591">
    <property type="component" value="Chromosome 3"/>
</dbReference>
<reference evidence="5" key="1">
    <citation type="submission" date="2015-04" db="UniProtKB">
        <authorList>
            <consortium name="EnsemblPlants"/>
        </authorList>
    </citation>
    <scope>IDENTIFICATION</scope>
    <source>
        <strain evidence="5">SL10</strain>
    </source>
</reference>
<dbReference type="GO" id="GO:0003729">
    <property type="term" value="F:mRNA binding"/>
    <property type="evidence" value="ECO:0007669"/>
    <property type="project" value="TreeGrafter"/>
</dbReference>
<dbReference type="eggNOG" id="KOG1768">
    <property type="taxonomic scope" value="Eukaryota"/>
</dbReference>
<reference evidence="5" key="2">
    <citation type="submission" date="2018-04" db="EMBL/GenBank/DDBJ databases">
        <title>OnivRS2 (Oryza nivara Reference Sequence Version 2).</title>
        <authorList>
            <person name="Zhang J."/>
            <person name="Kudrna D."/>
            <person name="Lee S."/>
            <person name="Talag J."/>
            <person name="Rajasekar S."/>
            <person name="Welchert J."/>
            <person name="Hsing Y.-I."/>
            <person name="Wing R.A."/>
        </authorList>
    </citation>
    <scope>NUCLEOTIDE SEQUENCE [LARGE SCALE GENOMIC DNA]</scope>
    <source>
        <strain evidence="5">SL10</strain>
    </source>
</reference>
<dbReference type="GO" id="GO:0003735">
    <property type="term" value="F:structural constituent of ribosome"/>
    <property type="evidence" value="ECO:0007669"/>
    <property type="project" value="InterPro"/>
</dbReference>